<dbReference type="PaxDb" id="214684-Q5K867"/>
<dbReference type="PANTHER" id="PTHR34065:SF1">
    <property type="entry name" value="CELL DIVISION CONTROL PROTEIN 14"/>
    <property type="match status" value="1"/>
</dbReference>
<feature type="region of interest" description="Disordered" evidence="1">
    <location>
        <begin position="537"/>
        <end position="629"/>
    </location>
</feature>
<reference evidence="2 3" key="1">
    <citation type="journal article" date="2005" name="Science">
        <title>The genome of the basidiomycetous yeast and human pathogen Cryptococcus neoformans.</title>
        <authorList>
            <person name="Loftus B.J."/>
            <person name="Fung E."/>
            <person name="Roncaglia P."/>
            <person name="Rowley D."/>
            <person name="Amedeo P."/>
            <person name="Bruno D."/>
            <person name="Vamathevan J."/>
            <person name="Miranda M."/>
            <person name="Anderson I.J."/>
            <person name="Fraser J.A."/>
            <person name="Allen J.E."/>
            <person name="Bosdet I.E."/>
            <person name="Brent M.R."/>
            <person name="Chiu R."/>
            <person name="Doering T.L."/>
            <person name="Donlin M.J."/>
            <person name="D'Souza C.A."/>
            <person name="Fox D.S."/>
            <person name="Grinberg V."/>
            <person name="Fu J."/>
            <person name="Fukushima M."/>
            <person name="Haas B.J."/>
            <person name="Huang J.C."/>
            <person name="Janbon G."/>
            <person name="Jones S.J."/>
            <person name="Koo H.L."/>
            <person name="Krzywinski M.I."/>
            <person name="Kwon-Chung J.K."/>
            <person name="Lengeler K.B."/>
            <person name="Maiti R."/>
            <person name="Marra M.A."/>
            <person name="Marra R.E."/>
            <person name="Mathewson C.A."/>
            <person name="Mitchell T.G."/>
            <person name="Pertea M."/>
            <person name="Riggs F.R."/>
            <person name="Salzberg S.L."/>
            <person name="Schein J.E."/>
            <person name="Shvartsbeyn A."/>
            <person name="Shin H."/>
            <person name="Shumway M."/>
            <person name="Specht C.A."/>
            <person name="Suh B.B."/>
            <person name="Tenney A."/>
            <person name="Utterback T.R."/>
            <person name="Wickes B.L."/>
            <person name="Wortman J.R."/>
            <person name="Wye N.H."/>
            <person name="Kronstad J.W."/>
            <person name="Lodge J.K."/>
            <person name="Heitman J."/>
            <person name="Davis R.W."/>
            <person name="Fraser C.M."/>
            <person name="Hyman R.W."/>
        </authorList>
    </citation>
    <scope>NUCLEOTIDE SEQUENCE [LARGE SCALE GENOMIC DNA]</scope>
    <source>
        <strain evidence="3">JEC21 / ATCC MYA-565</strain>
    </source>
</reference>
<dbReference type="PANTHER" id="PTHR34065">
    <property type="entry name" value="CELL DIVISION CONTROL PROTEIN 14"/>
    <property type="match status" value="1"/>
</dbReference>
<feature type="compositionally biased region" description="Low complexity" evidence="1">
    <location>
        <begin position="384"/>
        <end position="396"/>
    </location>
</feature>
<dbReference type="EMBL" id="AE017352">
    <property type="protein sequence ID" value="AAW46725.1"/>
    <property type="molecule type" value="Genomic_DNA"/>
</dbReference>
<protein>
    <recommendedName>
        <fullName evidence="4">Cell division control protein 14</fullName>
    </recommendedName>
</protein>
<dbReference type="GeneID" id="3255018"/>
<evidence type="ECO:0000313" key="2">
    <source>
        <dbReference type="EMBL" id="AAW46725.1"/>
    </source>
</evidence>
<feature type="compositionally biased region" description="Low complexity" evidence="1">
    <location>
        <begin position="299"/>
        <end position="309"/>
    </location>
</feature>
<dbReference type="AlphaFoldDB" id="Q5K867"/>
<dbReference type="Proteomes" id="UP000002149">
    <property type="component" value="Chromosome 12"/>
</dbReference>
<dbReference type="STRING" id="214684.Q5K867"/>
<feature type="region of interest" description="Disordered" evidence="1">
    <location>
        <begin position="294"/>
        <end position="325"/>
    </location>
</feature>
<feature type="compositionally biased region" description="Low complexity" evidence="1">
    <location>
        <begin position="575"/>
        <end position="595"/>
    </location>
</feature>
<sequence length="805" mass="85569">MRASHKKSHSTSTLSLLAGSPVSASPLSLEQNTPRQQLDRSKRRQSVLPRVNEQSSNASINILNGLQGTVDDRQKDKYPGDGLKKGRGEGDVKELLSDLKSLRSSGRRRMAALKGVEKVVVEACAGQQFDVLEEFLSFNPYNTLVNLLTRHTSTLSHRSSHASLPAGDELALSLIPELKLVVGILQGLCLLSRGCKGLVGEGWVMEVFIDLLLLLRSQPPPHESDKPISYNILELLFCVLVDSPENARKFEKLSGLEAVVRVLKGSNVGKDVRMKCIEFLYFYLLPEQQNSDVNKRNISNSSVSSTTSSELYPTSPPTLPRTKPPIAVTTSEEKLGDIDVPFIPQTPVKRPRPNLGYLTPATRHLSDASANTSSSTPGLPTVPASPASPAISSTIIPPSPQESNGRLRPSASTTGLSRMLDEDAPLSSHVPDARTPAMLKHRDDGGAGKVGLGIGLSNLGMTTSTFKTKGGTSDDPFDLTASSKRSHSGSSGSSTVVPSTASRAISRSSTQPSLADLSYGGNSNKARLDAGLGRSASLRRGVSSSPSPLARSSFPIAHSSNFEKEGEGEGRAQRQRGGSSGSALVSRTPRSSTSSRSRHSRAQSYASGLSLPPPTGPSESASVPSIEIPPVPRLPSSVVASIHTDAHHTPNSSGITSMSNMKENKEMEKIRGVRARSKGFPAKLTKGMVPSASSSGLTAMTATSSSLASSGAQIGKDGREVPLGATKRVLSRNYRDVQGRERNESDAETATGAKAGLTGRAKAETRTMEEKKEMLGMWLGNVEQLVQGVEKVSFWGSIGETHKGR</sequence>
<gene>
    <name evidence="2" type="ordered locus">CNL06770</name>
</gene>
<feature type="compositionally biased region" description="Polar residues" evidence="1">
    <location>
        <begin position="52"/>
        <end position="67"/>
    </location>
</feature>
<dbReference type="HOGENOM" id="CLU_346124_0_0_1"/>
<dbReference type="InParanoid" id="Q5K867"/>
<name>Q5K867_CRYD1</name>
<feature type="region of interest" description="Disordered" evidence="1">
    <location>
        <begin position="366"/>
        <end position="446"/>
    </location>
</feature>
<dbReference type="Pfam" id="PF08045">
    <property type="entry name" value="CDC14"/>
    <property type="match status" value="1"/>
</dbReference>
<keyword evidence="3" id="KW-1185">Reference proteome</keyword>
<evidence type="ECO:0000313" key="3">
    <source>
        <dbReference type="Proteomes" id="UP000002149"/>
    </source>
</evidence>
<feature type="region of interest" description="Disordered" evidence="1">
    <location>
        <begin position="467"/>
        <end position="523"/>
    </location>
</feature>
<feature type="compositionally biased region" description="Polar residues" evidence="1">
    <location>
        <begin position="22"/>
        <end position="36"/>
    </location>
</feature>
<dbReference type="OrthoDB" id="2575436at2759"/>
<dbReference type="VEuPathDB" id="FungiDB:CNL06770"/>
<feature type="region of interest" description="Disordered" evidence="1">
    <location>
        <begin position="735"/>
        <end position="766"/>
    </location>
</feature>
<organism evidence="2 3">
    <name type="scientific">Cryptococcus deneoformans (strain JEC21 / ATCC MYA-565)</name>
    <name type="common">Cryptococcus neoformans var. neoformans serotype D</name>
    <dbReference type="NCBI Taxonomy" id="214684"/>
    <lineage>
        <taxon>Eukaryota</taxon>
        <taxon>Fungi</taxon>
        <taxon>Dikarya</taxon>
        <taxon>Basidiomycota</taxon>
        <taxon>Agaricomycotina</taxon>
        <taxon>Tremellomycetes</taxon>
        <taxon>Tremellales</taxon>
        <taxon>Cryptococcaceae</taxon>
        <taxon>Cryptococcus</taxon>
        <taxon>Cryptococcus neoformans species complex</taxon>
    </lineage>
</organism>
<feature type="compositionally biased region" description="Pro residues" evidence="1">
    <location>
        <begin position="314"/>
        <end position="323"/>
    </location>
</feature>
<feature type="compositionally biased region" description="Low complexity" evidence="1">
    <location>
        <begin position="543"/>
        <end position="555"/>
    </location>
</feature>
<feature type="compositionally biased region" description="Low complexity" evidence="1">
    <location>
        <begin position="488"/>
        <end position="510"/>
    </location>
</feature>
<proteinExistence type="predicted"/>
<evidence type="ECO:0000256" key="1">
    <source>
        <dbReference type="SAM" id="MobiDB-lite"/>
    </source>
</evidence>
<feature type="region of interest" description="Disordered" evidence="1">
    <location>
        <begin position="341"/>
        <end position="360"/>
    </location>
</feature>
<dbReference type="InterPro" id="IPR012535">
    <property type="entry name" value="Cell_div_Cdc14"/>
</dbReference>
<feature type="compositionally biased region" description="Basic and acidic residues" evidence="1">
    <location>
        <begin position="735"/>
        <end position="745"/>
    </location>
</feature>
<dbReference type="eggNOG" id="ENOG502S6JC">
    <property type="taxonomic scope" value="Eukaryota"/>
</dbReference>
<feature type="compositionally biased region" description="Basic and acidic residues" evidence="1">
    <location>
        <begin position="561"/>
        <end position="572"/>
    </location>
</feature>
<feature type="compositionally biased region" description="Basic and acidic residues" evidence="1">
    <location>
        <begin position="70"/>
        <end position="89"/>
    </location>
</feature>
<dbReference type="RefSeq" id="XP_568242.1">
    <property type="nucleotide sequence ID" value="XM_568242.1"/>
</dbReference>
<feature type="compositionally biased region" description="Polar residues" evidence="1">
    <location>
        <begin position="368"/>
        <end position="378"/>
    </location>
</feature>
<accession>Q5K867</accession>
<evidence type="ECO:0008006" key="4">
    <source>
        <dbReference type="Google" id="ProtNLM"/>
    </source>
</evidence>
<feature type="region of interest" description="Disordered" evidence="1">
    <location>
        <begin position="1"/>
        <end position="89"/>
    </location>
</feature>
<dbReference type="KEGG" id="cne:CNL06770"/>
<dbReference type="OMA" id="PEPANDC"/>